<name>A0ABU5H2X8_9BACT</name>
<evidence type="ECO:0000313" key="2">
    <source>
        <dbReference type="EMBL" id="MDY7227143.1"/>
    </source>
</evidence>
<feature type="transmembrane region" description="Helical" evidence="1">
    <location>
        <begin position="55"/>
        <end position="76"/>
    </location>
</feature>
<dbReference type="EMBL" id="JAXIVS010000003">
    <property type="protein sequence ID" value="MDY7227143.1"/>
    <property type="molecule type" value="Genomic_DNA"/>
</dbReference>
<gene>
    <name evidence="2" type="ORF">SYV04_12105</name>
</gene>
<protein>
    <submittedName>
        <fullName evidence="2">Uncharacterized protein</fullName>
    </submittedName>
</protein>
<dbReference type="Proteomes" id="UP001291309">
    <property type="component" value="Unassembled WGS sequence"/>
</dbReference>
<keyword evidence="1" id="KW-0472">Membrane</keyword>
<keyword evidence="3" id="KW-1185">Reference proteome</keyword>
<sequence>MTAKTMTARIQARSTRLRRLMTLLVTFLLALLVLERFSAVTIALVREGGAEPARRLAMQCVAASPEVFYLLALWWVRQALAAFARGELYTPTITGPCIASGSCWRPVR</sequence>
<comment type="caution">
    <text evidence="2">The sequence shown here is derived from an EMBL/GenBank/DDBJ whole genome shotgun (WGS) entry which is preliminary data.</text>
</comment>
<evidence type="ECO:0000313" key="3">
    <source>
        <dbReference type="Proteomes" id="UP001291309"/>
    </source>
</evidence>
<accession>A0ABU5H2X8</accession>
<keyword evidence="1" id="KW-0812">Transmembrane</keyword>
<proteinExistence type="predicted"/>
<reference evidence="2 3" key="1">
    <citation type="submission" date="2023-12" db="EMBL/GenBank/DDBJ databases">
        <title>the genome sequence of Hyalangium sp. s54d21.</title>
        <authorList>
            <person name="Zhang X."/>
        </authorList>
    </citation>
    <scope>NUCLEOTIDE SEQUENCE [LARGE SCALE GENOMIC DNA]</scope>
    <source>
        <strain evidence="3">s54d21</strain>
    </source>
</reference>
<organism evidence="2 3">
    <name type="scientific">Hyalangium rubrum</name>
    <dbReference type="NCBI Taxonomy" id="3103134"/>
    <lineage>
        <taxon>Bacteria</taxon>
        <taxon>Pseudomonadati</taxon>
        <taxon>Myxococcota</taxon>
        <taxon>Myxococcia</taxon>
        <taxon>Myxococcales</taxon>
        <taxon>Cystobacterineae</taxon>
        <taxon>Archangiaceae</taxon>
        <taxon>Hyalangium</taxon>
    </lineage>
</organism>
<evidence type="ECO:0000256" key="1">
    <source>
        <dbReference type="SAM" id="Phobius"/>
    </source>
</evidence>
<keyword evidence="1" id="KW-1133">Transmembrane helix</keyword>